<dbReference type="EMBL" id="MFKF01000372">
    <property type="protein sequence ID" value="OGG45516.1"/>
    <property type="molecule type" value="Genomic_DNA"/>
</dbReference>
<organism evidence="2 3">
    <name type="scientific">Handelsmanbacteria sp. (strain RIFCSPLOWO2_12_FULL_64_10)</name>
    <dbReference type="NCBI Taxonomy" id="1817868"/>
    <lineage>
        <taxon>Bacteria</taxon>
        <taxon>Candidatus Handelsmaniibacteriota</taxon>
    </lineage>
</organism>
<gene>
    <name evidence="2" type="ORF">A3F84_22755</name>
</gene>
<evidence type="ECO:0000313" key="2">
    <source>
        <dbReference type="EMBL" id="OGG45516.1"/>
    </source>
</evidence>
<dbReference type="Proteomes" id="UP000178606">
    <property type="component" value="Unassembled WGS sequence"/>
</dbReference>
<accession>A0A1F6C8M9</accession>
<feature type="domain" description="DUF5615" evidence="1">
    <location>
        <begin position="1"/>
        <end position="86"/>
    </location>
</feature>
<sequence>MKILLDENFPLPLYHRLRAAGHDVEHIIVLGQRGLPDSVIRQRIAAEELVFLTQDTEFESMPTDYRAKIIISRVRQSLPTQQRVEIWFNALRGFMMSEPAGKLFDLLETGEIIPWEVHVWPKEE</sequence>
<proteinExistence type="predicted"/>
<comment type="caution">
    <text evidence="2">The sequence shown here is derived from an EMBL/GenBank/DDBJ whole genome shotgun (WGS) entry which is preliminary data.</text>
</comment>
<evidence type="ECO:0000259" key="1">
    <source>
        <dbReference type="Pfam" id="PF18480"/>
    </source>
</evidence>
<dbReference type="Pfam" id="PF18480">
    <property type="entry name" value="DUF5615"/>
    <property type="match status" value="1"/>
</dbReference>
<evidence type="ECO:0000313" key="3">
    <source>
        <dbReference type="Proteomes" id="UP000178606"/>
    </source>
</evidence>
<reference evidence="2 3" key="1">
    <citation type="journal article" date="2016" name="Nat. Commun.">
        <title>Thousands of microbial genomes shed light on interconnected biogeochemical processes in an aquifer system.</title>
        <authorList>
            <person name="Anantharaman K."/>
            <person name="Brown C.T."/>
            <person name="Hug L.A."/>
            <person name="Sharon I."/>
            <person name="Castelle C.J."/>
            <person name="Probst A.J."/>
            <person name="Thomas B.C."/>
            <person name="Singh A."/>
            <person name="Wilkins M.J."/>
            <person name="Karaoz U."/>
            <person name="Brodie E.L."/>
            <person name="Williams K.H."/>
            <person name="Hubbard S.S."/>
            <person name="Banfield J.F."/>
        </authorList>
    </citation>
    <scope>NUCLEOTIDE SEQUENCE [LARGE SCALE GENOMIC DNA]</scope>
    <source>
        <strain evidence="3">RIFCSPLOWO2_12_FULL_64_10</strain>
    </source>
</reference>
<dbReference type="AlphaFoldDB" id="A0A1F6C8M9"/>
<protein>
    <recommendedName>
        <fullName evidence="1">DUF5615 domain-containing protein</fullName>
    </recommendedName>
</protein>
<dbReference type="InterPro" id="IPR041049">
    <property type="entry name" value="DUF5615"/>
</dbReference>
<name>A0A1F6C8M9_HANXR</name>